<proteinExistence type="predicted"/>
<dbReference type="Proteomes" id="UP001150603">
    <property type="component" value="Unassembled WGS sequence"/>
</dbReference>
<organism evidence="1 2">
    <name type="scientific">Linderina macrospora</name>
    <dbReference type="NCBI Taxonomy" id="4868"/>
    <lineage>
        <taxon>Eukaryota</taxon>
        <taxon>Fungi</taxon>
        <taxon>Fungi incertae sedis</taxon>
        <taxon>Zoopagomycota</taxon>
        <taxon>Kickxellomycotina</taxon>
        <taxon>Kickxellomycetes</taxon>
        <taxon>Kickxellales</taxon>
        <taxon>Kickxellaceae</taxon>
        <taxon>Linderina</taxon>
    </lineage>
</organism>
<comment type="caution">
    <text evidence="1">The sequence shown here is derived from an EMBL/GenBank/DDBJ whole genome shotgun (WGS) entry which is preliminary data.</text>
</comment>
<dbReference type="EMBL" id="JANBPW010006413">
    <property type="protein sequence ID" value="KAJ1930325.1"/>
    <property type="molecule type" value="Genomic_DNA"/>
</dbReference>
<reference evidence="1" key="1">
    <citation type="submission" date="2022-07" db="EMBL/GenBank/DDBJ databases">
        <title>Phylogenomic reconstructions and comparative analyses of Kickxellomycotina fungi.</title>
        <authorList>
            <person name="Reynolds N.K."/>
            <person name="Stajich J.E."/>
            <person name="Barry K."/>
            <person name="Grigoriev I.V."/>
            <person name="Crous P."/>
            <person name="Smith M.E."/>
        </authorList>
    </citation>
    <scope>NUCLEOTIDE SEQUENCE</scope>
    <source>
        <strain evidence="1">NRRL 5244</strain>
    </source>
</reference>
<keyword evidence="2" id="KW-1185">Reference proteome</keyword>
<gene>
    <name evidence="1" type="ORF">FBU59_006977</name>
</gene>
<protein>
    <submittedName>
        <fullName evidence="1">Uncharacterized protein</fullName>
    </submittedName>
</protein>
<accession>A0ACC1IYA4</accession>
<name>A0ACC1IYA4_9FUNG</name>
<evidence type="ECO:0000313" key="2">
    <source>
        <dbReference type="Proteomes" id="UP001150603"/>
    </source>
</evidence>
<sequence length="75" mass="8067">MVGISRTITTSSIASNAALNVQEIEAQIAQLVDSYSAHDSQKMCSGFSDGYCLAAQELLRSLDGALTQEELERTQ</sequence>
<evidence type="ECO:0000313" key="1">
    <source>
        <dbReference type="EMBL" id="KAJ1930325.1"/>
    </source>
</evidence>